<gene>
    <name evidence="11" type="ORF">SAMN05216333_1039</name>
</gene>
<reference evidence="12" key="1">
    <citation type="submission" date="2016-10" db="EMBL/GenBank/DDBJ databases">
        <authorList>
            <person name="Varghese N."/>
            <person name="Submissions S."/>
        </authorList>
    </citation>
    <scope>NUCLEOTIDE SEQUENCE [LARGE SCALE GENOMIC DNA]</scope>
    <source>
        <strain evidence="12">Nm76</strain>
    </source>
</reference>
<keyword evidence="11" id="KW-0966">Cell projection</keyword>
<dbReference type="InterPro" id="IPR018035">
    <property type="entry name" value="Flagellar_FliH/T3SS_HrpE"/>
</dbReference>
<evidence type="ECO:0000256" key="3">
    <source>
        <dbReference type="ARBA" id="ARBA00006602"/>
    </source>
</evidence>
<comment type="subcellular location">
    <subcellularLocation>
        <location evidence="2">Cytoplasm</location>
    </subcellularLocation>
</comment>
<keyword evidence="6" id="KW-0963">Cytoplasm</keyword>
<dbReference type="RefSeq" id="WP_090315374.1">
    <property type="nucleotide sequence ID" value="NZ_FNOE01000002.1"/>
</dbReference>
<organism evidence="11 12">
    <name type="scientific">Nitrosomonas oligotropha</name>
    <dbReference type="NCBI Taxonomy" id="42354"/>
    <lineage>
        <taxon>Bacteria</taxon>
        <taxon>Pseudomonadati</taxon>
        <taxon>Pseudomonadota</taxon>
        <taxon>Betaproteobacteria</taxon>
        <taxon>Nitrosomonadales</taxon>
        <taxon>Nitrosomonadaceae</taxon>
        <taxon>Nitrosomonas</taxon>
    </lineage>
</organism>
<evidence type="ECO:0000256" key="5">
    <source>
        <dbReference type="ARBA" id="ARBA00022448"/>
    </source>
</evidence>
<evidence type="ECO:0000256" key="9">
    <source>
        <dbReference type="ARBA" id="ARBA00023225"/>
    </source>
</evidence>
<dbReference type="PRINTS" id="PR01003">
    <property type="entry name" value="FLGFLIH"/>
</dbReference>
<dbReference type="STRING" id="42354.SAMN05216333_1039"/>
<keyword evidence="11" id="KW-0969">Cilium</keyword>
<dbReference type="Proteomes" id="UP000198814">
    <property type="component" value="Unassembled WGS sequence"/>
</dbReference>
<keyword evidence="11" id="KW-0282">Flagellum</keyword>
<dbReference type="InterPro" id="IPR000563">
    <property type="entry name" value="Flag_FliH"/>
</dbReference>
<dbReference type="GO" id="GO:0003774">
    <property type="term" value="F:cytoskeletal motor activity"/>
    <property type="evidence" value="ECO:0007669"/>
    <property type="project" value="InterPro"/>
</dbReference>
<evidence type="ECO:0000259" key="10">
    <source>
        <dbReference type="Pfam" id="PF02108"/>
    </source>
</evidence>
<protein>
    <recommendedName>
        <fullName evidence="4">Flagellar assembly protein FliH</fullName>
    </recommendedName>
</protein>
<evidence type="ECO:0000256" key="4">
    <source>
        <dbReference type="ARBA" id="ARBA00016507"/>
    </source>
</evidence>
<dbReference type="PANTHER" id="PTHR34982">
    <property type="entry name" value="YOP PROTEINS TRANSLOCATION PROTEIN L"/>
    <property type="match status" value="1"/>
</dbReference>
<dbReference type="GO" id="GO:0005829">
    <property type="term" value="C:cytosol"/>
    <property type="evidence" value="ECO:0007669"/>
    <property type="project" value="TreeGrafter"/>
</dbReference>
<dbReference type="GO" id="GO:0044781">
    <property type="term" value="P:bacterial-type flagellum organization"/>
    <property type="evidence" value="ECO:0007669"/>
    <property type="project" value="UniProtKB-KW"/>
</dbReference>
<evidence type="ECO:0000256" key="1">
    <source>
        <dbReference type="ARBA" id="ARBA00003041"/>
    </source>
</evidence>
<sequence length="234" mass="26175">MIASNFVPKEKLSAYQRWEMDAFETADMQQEAQEIDSEPHLQPDDELQVQLPAEEVAAAFQNAKDEGYAAGLQEGHAAGYAEGRSIAESEVKVEVAHIQALLHKLDQDLHDMDQHVADDLLELALALAKKIVTEALKLQPELIIPIVQEAIRNLPNTVQNPRLFLHPEDAKLVLAHLSGQLEQDHWSIREDEQLSRGGCRIEASGSEVNGSLEVRWQRVLSAIGQQDGWLERKN</sequence>
<comment type="similarity">
    <text evidence="3">Belongs to the FliH family.</text>
</comment>
<keyword evidence="7" id="KW-1005">Bacterial flagellum biogenesis</keyword>
<dbReference type="OrthoDB" id="5296952at2"/>
<evidence type="ECO:0000256" key="8">
    <source>
        <dbReference type="ARBA" id="ARBA00022927"/>
    </source>
</evidence>
<dbReference type="InterPro" id="IPR051472">
    <property type="entry name" value="T3SS_Stator/FliH"/>
</dbReference>
<proteinExistence type="inferred from homology"/>
<dbReference type="PANTHER" id="PTHR34982:SF1">
    <property type="entry name" value="FLAGELLAR ASSEMBLY PROTEIN FLIH"/>
    <property type="match status" value="1"/>
</dbReference>
<dbReference type="GO" id="GO:0071973">
    <property type="term" value="P:bacterial-type flagellum-dependent cell motility"/>
    <property type="evidence" value="ECO:0007669"/>
    <property type="project" value="InterPro"/>
</dbReference>
<dbReference type="Pfam" id="PF02108">
    <property type="entry name" value="FliH"/>
    <property type="match status" value="1"/>
</dbReference>
<accession>A0A1H8L1I1</accession>
<keyword evidence="8" id="KW-0653">Protein transport</keyword>
<dbReference type="GO" id="GO:0015031">
    <property type="term" value="P:protein transport"/>
    <property type="evidence" value="ECO:0007669"/>
    <property type="project" value="UniProtKB-KW"/>
</dbReference>
<keyword evidence="5" id="KW-0813">Transport</keyword>
<evidence type="ECO:0000313" key="11">
    <source>
        <dbReference type="EMBL" id="SEN98528.1"/>
    </source>
</evidence>
<comment type="function">
    <text evidence="1">Needed for flagellar regrowth and assembly.</text>
</comment>
<keyword evidence="12" id="KW-1185">Reference proteome</keyword>
<dbReference type="GO" id="GO:0009288">
    <property type="term" value="C:bacterial-type flagellum"/>
    <property type="evidence" value="ECO:0007669"/>
    <property type="project" value="InterPro"/>
</dbReference>
<dbReference type="EMBL" id="FODO01000003">
    <property type="protein sequence ID" value="SEN98528.1"/>
    <property type="molecule type" value="Genomic_DNA"/>
</dbReference>
<evidence type="ECO:0000256" key="6">
    <source>
        <dbReference type="ARBA" id="ARBA00022490"/>
    </source>
</evidence>
<feature type="domain" description="Flagellar assembly protein FliH/Type III secretion system HrpE" evidence="10">
    <location>
        <begin position="94"/>
        <end position="219"/>
    </location>
</feature>
<evidence type="ECO:0000313" key="12">
    <source>
        <dbReference type="Proteomes" id="UP000198814"/>
    </source>
</evidence>
<keyword evidence="9" id="KW-1006">Bacterial flagellum protein export</keyword>
<evidence type="ECO:0000256" key="2">
    <source>
        <dbReference type="ARBA" id="ARBA00004496"/>
    </source>
</evidence>
<name>A0A1H8L1I1_9PROT</name>
<evidence type="ECO:0000256" key="7">
    <source>
        <dbReference type="ARBA" id="ARBA00022795"/>
    </source>
</evidence>
<dbReference type="AlphaFoldDB" id="A0A1H8L1I1"/>